<accession>A0A392NV54</accession>
<reference evidence="2 3" key="1">
    <citation type="journal article" date="2018" name="Front. Plant Sci.">
        <title>Red Clover (Trifolium pratense) and Zigzag Clover (T. medium) - A Picture of Genomic Similarities and Differences.</title>
        <authorList>
            <person name="Dluhosova J."/>
            <person name="Istvanek J."/>
            <person name="Nedelnik J."/>
            <person name="Repkova J."/>
        </authorList>
    </citation>
    <scope>NUCLEOTIDE SEQUENCE [LARGE SCALE GENOMIC DNA]</scope>
    <source>
        <strain evidence="3">cv. 10/8</strain>
        <tissue evidence="2">Leaf</tissue>
    </source>
</reference>
<proteinExistence type="predicted"/>
<dbReference type="EMBL" id="LXQA010053002">
    <property type="protein sequence ID" value="MCI03701.1"/>
    <property type="molecule type" value="Genomic_DNA"/>
</dbReference>
<dbReference type="Proteomes" id="UP000265520">
    <property type="component" value="Unassembled WGS sequence"/>
</dbReference>
<feature type="region of interest" description="Disordered" evidence="1">
    <location>
        <begin position="1"/>
        <end position="41"/>
    </location>
</feature>
<comment type="caution">
    <text evidence="2">The sequence shown here is derived from an EMBL/GenBank/DDBJ whole genome shotgun (WGS) entry which is preliminary data.</text>
</comment>
<sequence length="73" mass="8278">MHAADSKVSPRRVQPSVFNHGQGRVTLSPAKRKMARGPTFSPASLLKNPYEEYLKKLHPQQNLLKENLLLIKD</sequence>
<organism evidence="2 3">
    <name type="scientific">Trifolium medium</name>
    <dbReference type="NCBI Taxonomy" id="97028"/>
    <lineage>
        <taxon>Eukaryota</taxon>
        <taxon>Viridiplantae</taxon>
        <taxon>Streptophyta</taxon>
        <taxon>Embryophyta</taxon>
        <taxon>Tracheophyta</taxon>
        <taxon>Spermatophyta</taxon>
        <taxon>Magnoliopsida</taxon>
        <taxon>eudicotyledons</taxon>
        <taxon>Gunneridae</taxon>
        <taxon>Pentapetalae</taxon>
        <taxon>rosids</taxon>
        <taxon>fabids</taxon>
        <taxon>Fabales</taxon>
        <taxon>Fabaceae</taxon>
        <taxon>Papilionoideae</taxon>
        <taxon>50 kb inversion clade</taxon>
        <taxon>NPAAA clade</taxon>
        <taxon>Hologalegina</taxon>
        <taxon>IRL clade</taxon>
        <taxon>Trifolieae</taxon>
        <taxon>Trifolium</taxon>
    </lineage>
</organism>
<keyword evidence="3" id="KW-1185">Reference proteome</keyword>
<protein>
    <submittedName>
        <fullName evidence="2">Uncharacterized protein</fullName>
    </submittedName>
</protein>
<evidence type="ECO:0000313" key="2">
    <source>
        <dbReference type="EMBL" id="MCI03701.1"/>
    </source>
</evidence>
<gene>
    <name evidence="2" type="ORF">A2U01_0024741</name>
</gene>
<dbReference type="AlphaFoldDB" id="A0A392NV54"/>
<evidence type="ECO:0000313" key="3">
    <source>
        <dbReference type="Proteomes" id="UP000265520"/>
    </source>
</evidence>
<name>A0A392NV54_9FABA</name>
<evidence type="ECO:0000256" key="1">
    <source>
        <dbReference type="SAM" id="MobiDB-lite"/>
    </source>
</evidence>